<dbReference type="SUPFAM" id="SSF54637">
    <property type="entry name" value="Thioesterase/thiol ester dehydrase-isomerase"/>
    <property type="match status" value="1"/>
</dbReference>
<gene>
    <name evidence="2" type="ORF">GBAR_LOCUS5462</name>
</gene>
<dbReference type="InterPro" id="IPR054485">
    <property type="entry name" value="FlK-like_dom"/>
</dbReference>
<evidence type="ECO:0000313" key="3">
    <source>
        <dbReference type="Proteomes" id="UP001174909"/>
    </source>
</evidence>
<organism evidence="2 3">
    <name type="scientific">Geodia barretti</name>
    <name type="common">Barrett's horny sponge</name>
    <dbReference type="NCBI Taxonomy" id="519541"/>
    <lineage>
        <taxon>Eukaryota</taxon>
        <taxon>Metazoa</taxon>
        <taxon>Porifera</taxon>
        <taxon>Demospongiae</taxon>
        <taxon>Heteroscleromorpha</taxon>
        <taxon>Tetractinellida</taxon>
        <taxon>Astrophorina</taxon>
        <taxon>Geodiidae</taxon>
        <taxon>Geodia</taxon>
    </lineage>
</organism>
<protein>
    <submittedName>
        <fullName evidence="2">Fluoroacetyl-CoA thioesterase</fullName>
    </submittedName>
</protein>
<reference evidence="2" key="1">
    <citation type="submission" date="2023-03" db="EMBL/GenBank/DDBJ databases">
        <authorList>
            <person name="Steffen K."/>
            <person name="Cardenas P."/>
        </authorList>
    </citation>
    <scope>NUCLEOTIDE SEQUENCE</scope>
</reference>
<dbReference type="Pfam" id="PF22636">
    <property type="entry name" value="FlK"/>
    <property type="match status" value="1"/>
</dbReference>
<dbReference type="InterPro" id="IPR025540">
    <property type="entry name" value="FlK"/>
</dbReference>
<evidence type="ECO:0000313" key="2">
    <source>
        <dbReference type="EMBL" id="CAI8007885.1"/>
    </source>
</evidence>
<dbReference type="PANTHER" id="PTHR36934:SF1">
    <property type="entry name" value="THIOESTERASE DOMAIN-CONTAINING PROTEIN"/>
    <property type="match status" value="1"/>
</dbReference>
<dbReference type="CDD" id="cd03440">
    <property type="entry name" value="hot_dog"/>
    <property type="match status" value="1"/>
</dbReference>
<evidence type="ECO:0000259" key="1">
    <source>
        <dbReference type="Pfam" id="PF22636"/>
    </source>
</evidence>
<dbReference type="InterPro" id="IPR029069">
    <property type="entry name" value="HotDog_dom_sf"/>
</dbReference>
<dbReference type="Proteomes" id="UP001174909">
    <property type="component" value="Unassembled WGS sequence"/>
</dbReference>
<comment type="caution">
    <text evidence="2">The sequence shown here is derived from an EMBL/GenBank/DDBJ whole genome shotgun (WGS) entry which is preliminary data.</text>
</comment>
<proteinExistence type="predicted"/>
<dbReference type="Gene3D" id="3.10.129.10">
    <property type="entry name" value="Hotdog Thioesterase"/>
    <property type="match status" value="1"/>
</dbReference>
<accession>A0AA35WAR8</accession>
<dbReference type="AlphaFoldDB" id="A0AA35WAR8"/>
<name>A0AA35WAR8_GEOBA</name>
<dbReference type="PANTHER" id="PTHR36934">
    <property type="entry name" value="BLR0278 PROTEIN"/>
    <property type="match status" value="1"/>
</dbReference>
<sequence length="117" mass="12952">MVSEKIVPGLKGQRQTLVCEHNVAGHVDKFSTPSMISLMERAAIEAIDPYLDEGQTSVGFEVNVRHLAPSDIGATVIAHAELLEVSRNRLNFQVEAYDGERKIGEGTHRRAIIDRSR</sequence>
<feature type="domain" description="Fluoroacetyl-CoA-specific thioesterase-like" evidence="1">
    <location>
        <begin position="24"/>
        <end position="115"/>
    </location>
</feature>
<keyword evidence="3" id="KW-1185">Reference proteome</keyword>
<dbReference type="PIRSF" id="PIRSF014972">
    <property type="entry name" value="FlK"/>
    <property type="match status" value="1"/>
</dbReference>
<dbReference type="EMBL" id="CASHTH010000801">
    <property type="protein sequence ID" value="CAI8007885.1"/>
    <property type="molecule type" value="Genomic_DNA"/>
</dbReference>